<dbReference type="EMBL" id="JFHC01000337">
    <property type="protein sequence ID" value="KDR35744.1"/>
    <property type="molecule type" value="Genomic_DNA"/>
</dbReference>
<feature type="transmembrane region" description="Helical" evidence="1">
    <location>
        <begin position="6"/>
        <end position="22"/>
    </location>
</feature>
<feature type="transmembrane region" description="Helical" evidence="1">
    <location>
        <begin position="29"/>
        <end position="62"/>
    </location>
</feature>
<keyword evidence="1" id="KW-0812">Transmembrane</keyword>
<name>A0A069P792_9BURK</name>
<evidence type="ECO:0000313" key="3">
    <source>
        <dbReference type="Proteomes" id="UP000027466"/>
    </source>
</evidence>
<dbReference type="STRING" id="60547.GCA_000751215_05697"/>
<sequence length="64" mass="7106">MSVTFDLQLFLLLFMPPLLFFMRCRSILVLAFGIVFMTVLAVGYFGHALVPTVLLPVAFALAVL</sequence>
<dbReference type="Proteomes" id="UP000027466">
    <property type="component" value="Unassembled WGS sequence"/>
</dbReference>
<keyword evidence="1" id="KW-1133">Transmembrane helix</keyword>
<keyword evidence="1" id="KW-0472">Membrane</keyword>
<proteinExistence type="predicted"/>
<evidence type="ECO:0000313" key="2">
    <source>
        <dbReference type="EMBL" id="KDR35744.1"/>
    </source>
</evidence>
<organism evidence="2 3">
    <name type="scientific">Caballeronia glathei</name>
    <dbReference type="NCBI Taxonomy" id="60547"/>
    <lineage>
        <taxon>Bacteria</taxon>
        <taxon>Pseudomonadati</taxon>
        <taxon>Pseudomonadota</taxon>
        <taxon>Betaproteobacteria</taxon>
        <taxon>Burkholderiales</taxon>
        <taxon>Burkholderiaceae</taxon>
        <taxon>Caballeronia</taxon>
    </lineage>
</organism>
<evidence type="ECO:0000256" key="1">
    <source>
        <dbReference type="SAM" id="Phobius"/>
    </source>
</evidence>
<protein>
    <submittedName>
        <fullName evidence="2">Uncharacterized protein</fullName>
    </submittedName>
</protein>
<gene>
    <name evidence="2" type="ORF">BG61_21960</name>
</gene>
<comment type="caution">
    <text evidence="2">The sequence shown here is derived from an EMBL/GenBank/DDBJ whole genome shotgun (WGS) entry which is preliminary data.</text>
</comment>
<dbReference type="AlphaFoldDB" id="A0A069P792"/>
<keyword evidence="3" id="KW-1185">Reference proteome</keyword>
<reference evidence="2 3" key="1">
    <citation type="submission" date="2014-03" db="EMBL/GenBank/DDBJ databases">
        <title>Draft Genome Sequences of Four Burkholderia Strains.</title>
        <authorList>
            <person name="Liu X.Y."/>
            <person name="Li C.X."/>
            <person name="Xu J.H."/>
        </authorList>
    </citation>
    <scope>NUCLEOTIDE SEQUENCE [LARGE SCALE GENOMIC DNA]</scope>
    <source>
        <strain evidence="2 3">DSM 50014</strain>
    </source>
</reference>
<accession>A0A069P792</accession>